<proteinExistence type="predicted"/>
<dbReference type="Proteomes" id="UP000285875">
    <property type="component" value="Chromosome"/>
</dbReference>
<evidence type="ECO:0000313" key="2">
    <source>
        <dbReference type="Proteomes" id="UP000285875"/>
    </source>
</evidence>
<dbReference type="EMBL" id="CP025570">
    <property type="protein sequence ID" value="AZZ40317.1"/>
    <property type="molecule type" value="Genomic_DNA"/>
</dbReference>
<reference evidence="2" key="1">
    <citation type="submission" date="2017-12" db="EMBL/GenBank/DDBJ databases">
        <title>Whole genome sequencing of Acidipropionibacterium jensenii strains JS279 and JS280.</title>
        <authorList>
            <person name="Deptula P."/>
            <person name="Laine P."/>
            <person name="Smolander O.-P."/>
            <person name="Paulin L."/>
            <person name="Auvinen P."/>
            <person name="Varmanen P."/>
        </authorList>
    </citation>
    <scope>NUCLEOTIDE SEQUENCE [LARGE SCALE GENOMIC DNA]</scope>
    <source>
        <strain evidence="2">JS280</strain>
    </source>
</reference>
<name>A0A3Q9UJD6_9ACTN</name>
<dbReference type="RefSeq" id="WP_097799511.1">
    <property type="nucleotide sequence ID" value="NZ_CP025570.1"/>
</dbReference>
<accession>A0A3Q9UJD6</accession>
<sequence length="136" mass="14588">MNPDQVMQTLTEAVANIKGIGKASDLAFASLWSIGAHVEIVRRSDTELDLAMNSGKNLIELCTFKARATSDSSGHTHIVVGGLDTYKTSQEKYMGFIPVGPKLITGMAQYKNFLNGVSKLLTARDNTAQVTIAQAA</sequence>
<dbReference type="AlphaFoldDB" id="A0A3Q9UJD6"/>
<protein>
    <submittedName>
        <fullName evidence="1">Uncharacterized protein</fullName>
    </submittedName>
</protein>
<evidence type="ECO:0000313" key="1">
    <source>
        <dbReference type="EMBL" id="AZZ40317.1"/>
    </source>
</evidence>
<dbReference type="KEGG" id="aji:C0Z10_11815"/>
<gene>
    <name evidence="1" type="ORF">C0Z10_11815</name>
</gene>
<organism evidence="1 2">
    <name type="scientific">Acidipropionibacterium jensenii</name>
    <dbReference type="NCBI Taxonomy" id="1749"/>
    <lineage>
        <taxon>Bacteria</taxon>
        <taxon>Bacillati</taxon>
        <taxon>Actinomycetota</taxon>
        <taxon>Actinomycetes</taxon>
        <taxon>Propionibacteriales</taxon>
        <taxon>Propionibacteriaceae</taxon>
        <taxon>Acidipropionibacterium</taxon>
    </lineage>
</organism>